<dbReference type="InterPro" id="IPR036322">
    <property type="entry name" value="WD40_repeat_dom_sf"/>
</dbReference>
<accession>A0A7C8NLJ0</accession>
<dbReference type="Proteomes" id="UP000475325">
    <property type="component" value="Unassembled WGS sequence"/>
</dbReference>
<dbReference type="InterPro" id="IPR001810">
    <property type="entry name" value="F-box_dom"/>
</dbReference>
<dbReference type="SUPFAM" id="SSF50978">
    <property type="entry name" value="WD40 repeat-like"/>
    <property type="match status" value="1"/>
</dbReference>
<reference evidence="5 6" key="1">
    <citation type="submission" date="2019-06" db="EMBL/GenBank/DDBJ databases">
        <authorList>
            <person name="Palmer J.M."/>
        </authorList>
    </citation>
    <scope>NUCLEOTIDE SEQUENCE [LARGE SCALE GENOMIC DNA]</scope>
    <source>
        <strain evidence="3 5">TWF102</strain>
        <strain evidence="4 6">TWF703</strain>
    </source>
</reference>
<organism evidence="4 6">
    <name type="scientific">Orbilia oligospora</name>
    <name type="common">Nematode-trapping fungus</name>
    <name type="synonym">Arthrobotrys oligospora</name>
    <dbReference type="NCBI Taxonomy" id="2813651"/>
    <lineage>
        <taxon>Eukaryota</taxon>
        <taxon>Fungi</taxon>
        <taxon>Dikarya</taxon>
        <taxon>Ascomycota</taxon>
        <taxon>Pezizomycotina</taxon>
        <taxon>Orbiliomycetes</taxon>
        <taxon>Orbiliales</taxon>
        <taxon>Orbiliaceae</taxon>
        <taxon>Orbilia</taxon>
    </lineage>
</organism>
<dbReference type="PROSITE" id="PS50181">
    <property type="entry name" value="FBOX"/>
    <property type="match status" value="1"/>
</dbReference>
<evidence type="ECO:0000256" key="1">
    <source>
        <dbReference type="SAM" id="MobiDB-lite"/>
    </source>
</evidence>
<protein>
    <recommendedName>
        <fullName evidence="2">F-box domain-containing protein</fullName>
    </recommendedName>
</protein>
<feature type="region of interest" description="Disordered" evidence="1">
    <location>
        <begin position="1"/>
        <end position="28"/>
    </location>
</feature>
<dbReference type="InterPro" id="IPR036047">
    <property type="entry name" value="F-box-like_dom_sf"/>
</dbReference>
<dbReference type="EMBL" id="WIQW01000069">
    <property type="protein sequence ID" value="KAF3088899.1"/>
    <property type="molecule type" value="Genomic_DNA"/>
</dbReference>
<proteinExistence type="predicted"/>
<dbReference type="Gene3D" id="2.130.10.10">
    <property type="entry name" value="YVTN repeat-like/Quinoprotein amine dehydrogenase"/>
    <property type="match status" value="1"/>
</dbReference>
<sequence length="597" mass="67402">MGKRRRLLDDNDGNVNGSQPAQAQEPTPKRRYFGKSHLLALPQELILRVLHFLPVQILLTVSRVSRKLHALASDQQLWKTKFWAKFILPRLQRRARLSIPESHGSRELEAEPGTVVDWKMWLEDHVLIQEERNLAALVPSSTASASLEPYEALIDGYLSSSKQPEITKPTLDWKGKFRLRSNWQRGVAQSSQLGLLNPVSNNESKAPHITGKFYEGYFFSADTQHGVRVFGRQGHSKELVELARRSITLGEPTCMCLEESLLNDTSRKRHEARNIDFVVGYNNGSYAIYHFNPTSGCLREKYIKNKSDEIGTIEIIAFHFPYLLIIARLSKFQLSIINFQSAVKKKGAVDLHDGLLLPDIPFLPPTLVKKLSLDQSWLPSCLSLRKDPVSNKIIGTCVFTVRSVIIGTSITIQEFHLSSEKPGILETQTSSPPLHEALDYVFFGRAAQLAFTAPTCVSYRYPFIMTSHADNTLVLYNMFTNKEGKIEILSGHRLWGHNSSIMSVEVGLRRAVSVDRRGEVRFWDLQERLERTYGKDRSTRLIGSGDPLSLNIGGVHNFPKERCAVGFGEENVVVLEKVTNSGKDNKAGFELLVYDFT</sequence>
<feature type="compositionally biased region" description="Polar residues" evidence="1">
    <location>
        <begin position="13"/>
        <end position="25"/>
    </location>
</feature>
<dbReference type="Pfam" id="PF25499">
    <property type="entry name" value="Beta-prop_pof12"/>
    <property type="match status" value="1"/>
</dbReference>
<evidence type="ECO:0000313" key="3">
    <source>
        <dbReference type="EMBL" id="KAF3088899.1"/>
    </source>
</evidence>
<dbReference type="Proteomes" id="UP000480548">
    <property type="component" value="Unassembled WGS sequence"/>
</dbReference>
<name>A0A7C8NLJ0_ORBOL</name>
<dbReference type="SMART" id="SM00256">
    <property type="entry name" value="FBOX"/>
    <property type="match status" value="1"/>
</dbReference>
<dbReference type="AlphaFoldDB" id="A0A7C8NLJ0"/>
<dbReference type="SUPFAM" id="SSF81383">
    <property type="entry name" value="F-box domain"/>
    <property type="match status" value="1"/>
</dbReference>
<evidence type="ECO:0000313" key="4">
    <source>
        <dbReference type="EMBL" id="KAF3118822.1"/>
    </source>
</evidence>
<evidence type="ECO:0000313" key="6">
    <source>
        <dbReference type="Proteomes" id="UP000480548"/>
    </source>
</evidence>
<evidence type="ECO:0000259" key="2">
    <source>
        <dbReference type="PROSITE" id="PS50181"/>
    </source>
</evidence>
<feature type="domain" description="F-box" evidence="2">
    <location>
        <begin position="35"/>
        <end position="81"/>
    </location>
</feature>
<dbReference type="Pfam" id="PF12937">
    <property type="entry name" value="F-box-like"/>
    <property type="match status" value="1"/>
</dbReference>
<dbReference type="EMBL" id="WIQZ01000205">
    <property type="protein sequence ID" value="KAF3118822.1"/>
    <property type="molecule type" value="Genomic_DNA"/>
</dbReference>
<evidence type="ECO:0000313" key="5">
    <source>
        <dbReference type="Proteomes" id="UP000475325"/>
    </source>
</evidence>
<dbReference type="InterPro" id="IPR015943">
    <property type="entry name" value="WD40/YVTN_repeat-like_dom_sf"/>
</dbReference>
<dbReference type="Gene3D" id="1.20.1280.50">
    <property type="match status" value="1"/>
</dbReference>
<comment type="caution">
    <text evidence="4">The sequence shown here is derived from an EMBL/GenBank/DDBJ whole genome shotgun (WGS) entry which is preliminary data.</text>
</comment>
<gene>
    <name evidence="3" type="ORF">TWF102_009854</name>
    <name evidence="4" type="ORF">TWF703_004259</name>
</gene>